<dbReference type="InterPro" id="IPR029060">
    <property type="entry name" value="PIN-like_dom_sf"/>
</dbReference>
<evidence type="ECO:0000256" key="11">
    <source>
        <dbReference type="ARBA" id="ARBA00022932"/>
    </source>
</evidence>
<dbReference type="Gene3D" id="1.10.150.20">
    <property type="entry name" value="5' to 3' exonuclease, C-terminal subdomain"/>
    <property type="match status" value="2"/>
</dbReference>
<dbReference type="SUPFAM" id="SSF56672">
    <property type="entry name" value="DNA/RNA polymerases"/>
    <property type="match status" value="1"/>
</dbReference>
<dbReference type="GO" id="GO:0008409">
    <property type="term" value="F:5'-3' exonuclease activity"/>
    <property type="evidence" value="ECO:0007669"/>
    <property type="project" value="UniProtKB-UniRule"/>
</dbReference>
<dbReference type="SMART" id="SM00475">
    <property type="entry name" value="53EXOc"/>
    <property type="match status" value="1"/>
</dbReference>
<dbReference type="FunFam" id="1.10.150.20:FF:000002">
    <property type="entry name" value="DNA polymerase I"/>
    <property type="match status" value="1"/>
</dbReference>
<dbReference type="PANTHER" id="PTHR10133">
    <property type="entry name" value="DNA POLYMERASE I"/>
    <property type="match status" value="1"/>
</dbReference>
<dbReference type="SMART" id="SM00482">
    <property type="entry name" value="POLAc"/>
    <property type="match status" value="1"/>
</dbReference>
<evidence type="ECO:0000256" key="13">
    <source>
        <dbReference type="ARBA" id="ARBA00023204"/>
    </source>
</evidence>
<feature type="domain" description="5'-3' exonuclease" evidence="18">
    <location>
        <begin position="9"/>
        <end position="270"/>
    </location>
</feature>
<dbReference type="PRINTS" id="PR00868">
    <property type="entry name" value="DNAPOLI"/>
</dbReference>
<dbReference type="InterPro" id="IPR020045">
    <property type="entry name" value="DNA_polI_H3TH"/>
</dbReference>
<evidence type="ECO:0000256" key="6">
    <source>
        <dbReference type="ARBA" id="ARBA00022705"/>
    </source>
</evidence>
<dbReference type="InterPro" id="IPR002421">
    <property type="entry name" value="5-3_exonuclease"/>
</dbReference>
<dbReference type="CDD" id="cd09859">
    <property type="entry name" value="PIN_53EXO"/>
    <property type="match status" value="1"/>
</dbReference>
<dbReference type="InterPro" id="IPR012337">
    <property type="entry name" value="RNaseH-like_sf"/>
</dbReference>
<dbReference type="OrthoDB" id="9806424at2"/>
<evidence type="ECO:0000259" key="17">
    <source>
        <dbReference type="SMART" id="SM00474"/>
    </source>
</evidence>
<dbReference type="AlphaFoldDB" id="D1C458"/>
<dbReference type="SUPFAM" id="SSF88723">
    <property type="entry name" value="PIN domain-like"/>
    <property type="match status" value="1"/>
</dbReference>
<keyword evidence="4 16" id="KW-0808">Transferase</keyword>
<sequence>MKSAHDPAGRTIMLVDGHGLAYRAFHALPDTLATASGEPTNAVFGFTSMLLDALRSYHPDYVVVSFDVGRTFRHDRYEAYKAHRAPMPDDLRRQMERIHEVLAALNIPVFTREGYEADDVIATLARLAAERHMSVLVVTGDSDLLQLADGAVRIILPGRQRFGDYRVFDREAVIERYGFPPERIPEYKALVGDTSDNIPGVPGIGAKTATALVQAYDSLEAMREHIDEIKPPRARASLAEHFEQALHGRELATVVRDIDLELDLDTCVLGDYDRDRVLEVFRELEFRTLVNRLPEPTRPQVTTAPPAPPAERTIVRFDNQLGDLLEELRSAPAIALDVETTSTDPMTARLVGIALATSGQRSFYVPVNHANDDEQLDADEVREALSPLLADPNTVVYAHHGKYDALVLERAGYPRPRIAFDTMIAAYLLGENALDLKSLAFNRLGMEMTEITTLIGRGRNQLTMDLTDVQAAGDYACADVEATYRLVEVLQPDLEAQQQERLFREIEMPLIDVLIDMEKVGIAVDVDLLRDLSRQLTGQLAELEREIYGLAKHEFNINSTRQLATVLFDELGLPAGRRTKTGYSVSQEVLENLRHAHPIVDCILEYRQLLKLKSTYVDALPEQVNPETGRIHTSFNQTIAATGRLSSTDPNLQNIPVRTELGRSVRRAFIADNRPGYRPFDEEAVLLSADYSQIELRLMAHLSGDERLVHAFREGQDIHAATAADVFGVPLEQVTPDMRRVAKTVNFGIMYGMQAYGLARDTGMSRQDAQRFIDRYMARLPGVRAFLERTKRQALQQGYVTSMFGRRRYTPDIDSSNVNRRLAAERMAINMPLQGSAADIMKIAMIRVHDEMRRRGLRSRMLLQVHDELLFEVPRSELRTMADLAVDVMEKVVTLNVPLVVEVAAGANWDELEPL</sequence>
<evidence type="ECO:0000259" key="18">
    <source>
        <dbReference type="SMART" id="SM00475"/>
    </source>
</evidence>
<keyword evidence="5 16" id="KW-0548">Nucleotidyltransferase</keyword>
<dbReference type="SUPFAM" id="SSF53098">
    <property type="entry name" value="Ribonuclease H-like"/>
    <property type="match status" value="1"/>
</dbReference>
<evidence type="ECO:0000256" key="14">
    <source>
        <dbReference type="ARBA" id="ARBA00049244"/>
    </source>
</evidence>
<dbReference type="FunFam" id="1.20.1060.10:FF:000001">
    <property type="entry name" value="DNA polymerase I"/>
    <property type="match status" value="1"/>
</dbReference>
<dbReference type="GO" id="GO:0006302">
    <property type="term" value="P:double-strand break repair"/>
    <property type="evidence" value="ECO:0007669"/>
    <property type="project" value="TreeGrafter"/>
</dbReference>
<protein>
    <recommendedName>
        <fullName evidence="3 15">DNA polymerase I</fullName>
        <ecNumber evidence="2 15">2.7.7.7</ecNumber>
    </recommendedName>
</protein>
<dbReference type="Gene3D" id="3.30.420.10">
    <property type="entry name" value="Ribonuclease H-like superfamily/Ribonuclease H"/>
    <property type="match status" value="1"/>
</dbReference>
<reference evidence="21" key="1">
    <citation type="submission" date="2009-11" db="EMBL/GenBank/DDBJ databases">
        <title>The complete chromosome 1 of Sphaerobacter thermophilus DSM 20745.</title>
        <authorList>
            <person name="Lucas S."/>
            <person name="Copeland A."/>
            <person name="Lapidus A."/>
            <person name="Glavina del Rio T."/>
            <person name="Dalin E."/>
            <person name="Tice H."/>
            <person name="Bruce D."/>
            <person name="Goodwin L."/>
            <person name="Pitluck S."/>
            <person name="Kyrpides N."/>
            <person name="Mavromatis K."/>
            <person name="Ivanova N."/>
            <person name="Mikhailova N."/>
            <person name="LaButti K.M."/>
            <person name="Clum A."/>
            <person name="Sun H.I."/>
            <person name="Brettin T."/>
            <person name="Detter J.C."/>
            <person name="Han C."/>
            <person name="Larimer F."/>
            <person name="Land M."/>
            <person name="Hauser L."/>
            <person name="Markowitz V."/>
            <person name="Cheng J.F."/>
            <person name="Hugenholtz P."/>
            <person name="Woyke T."/>
            <person name="Wu D."/>
            <person name="Steenblock K."/>
            <person name="Schneider S."/>
            <person name="Pukall R."/>
            <person name="Goeker M."/>
            <person name="Klenk H.P."/>
            <person name="Eisen J.A."/>
        </authorList>
    </citation>
    <scope>NUCLEOTIDE SEQUENCE [LARGE SCALE GENOMIC DNA]</scope>
    <source>
        <strain evidence="21">ATCC 49802 / DSM 20745 / S 6022</strain>
    </source>
</reference>
<reference evidence="20 21" key="2">
    <citation type="journal article" date="2010" name="Stand. Genomic Sci.">
        <title>Complete genome sequence of Desulfohalobium retbaense type strain (HR(100)).</title>
        <authorList>
            <person name="Spring S."/>
            <person name="Nolan M."/>
            <person name="Lapidus A."/>
            <person name="Glavina Del Rio T."/>
            <person name="Copeland A."/>
            <person name="Tice H."/>
            <person name="Cheng J.F."/>
            <person name="Lucas S."/>
            <person name="Land M."/>
            <person name="Chen F."/>
            <person name="Bruce D."/>
            <person name="Goodwin L."/>
            <person name="Pitluck S."/>
            <person name="Ivanova N."/>
            <person name="Mavromatis K."/>
            <person name="Mikhailova N."/>
            <person name="Pati A."/>
            <person name="Chen A."/>
            <person name="Palaniappan K."/>
            <person name="Hauser L."/>
            <person name="Chang Y.J."/>
            <person name="Jeffries C.D."/>
            <person name="Munk C."/>
            <person name="Kiss H."/>
            <person name="Chain P."/>
            <person name="Han C."/>
            <person name="Brettin T."/>
            <person name="Detter J.C."/>
            <person name="Schuler E."/>
            <person name="Goker M."/>
            <person name="Rohde M."/>
            <person name="Bristow J."/>
            <person name="Eisen J.A."/>
            <person name="Markowitz V."/>
            <person name="Hugenholtz P."/>
            <person name="Kyrpides N.C."/>
            <person name="Klenk H.P."/>
        </authorList>
    </citation>
    <scope>NUCLEOTIDE SEQUENCE [LARGE SCALE GENOMIC DNA]</scope>
    <source>
        <strain evidence="21">ATCC 49802 / DSM 20745 / S 6022</strain>
    </source>
</reference>
<dbReference type="STRING" id="479434.Sthe_1591"/>
<dbReference type="InterPro" id="IPR018320">
    <property type="entry name" value="DNA_polymerase_1"/>
</dbReference>
<dbReference type="NCBIfam" id="NF004397">
    <property type="entry name" value="PRK05755.1"/>
    <property type="match status" value="1"/>
</dbReference>
<dbReference type="PANTHER" id="PTHR10133:SF27">
    <property type="entry name" value="DNA POLYMERASE NU"/>
    <property type="match status" value="1"/>
</dbReference>
<dbReference type="KEGG" id="sti:Sthe_1591"/>
<keyword evidence="9 16" id="KW-0378">Hydrolase</keyword>
<dbReference type="InterPro" id="IPR001098">
    <property type="entry name" value="DNA-dir_DNA_pol_A_palm_dom"/>
</dbReference>
<dbReference type="Pfam" id="PF01367">
    <property type="entry name" value="5_3_exonuc"/>
    <property type="match status" value="1"/>
</dbReference>
<evidence type="ECO:0000256" key="4">
    <source>
        <dbReference type="ARBA" id="ARBA00022679"/>
    </source>
</evidence>
<dbReference type="RefSeq" id="WP_012872072.1">
    <property type="nucleotide sequence ID" value="NC_013523.1"/>
</dbReference>
<dbReference type="Pfam" id="PF01612">
    <property type="entry name" value="DNA_pol_A_exo1"/>
    <property type="match status" value="1"/>
</dbReference>
<dbReference type="SMART" id="SM00279">
    <property type="entry name" value="HhH2"/>
    <property type="match status" value="1"/>
</dbReference>
<keyword evidence="6 16" id="KW-0235">DNA replication</keyword>
<dbReference type="Gene3D" id="3.40.50.1010">
    <property type="entry name" value="5'-nuclease"/>
    <property type="match status" value="1"/>
</dbReference>
<evidence type="ECO:0000313" key="21">
    <source>
        <dbReference type="Proteomes" id="UP000002027"/>
    </source>
</evidence>
<dbReference type="InterPro" id="IPR036279">
    <property type="entry name" value="5-3_exonuclease_C_sf"/>
</dbReference>
<evidence type="ECO:0000256" key="5">
    <source>
        <dbReference type="ARBA" id="ARBA00022695"/>
    </source>
</evidence>
<dbReference type="GO" id="GO:0006261">
    <property type="term" value="P:DNA-templated DNA replication"/>
    <property type="evidence" value="ECO:0007669"/>
    <property type="project" value="UniProtKB-UniRule"/>
</dbReference>
<dbReference type="InterPro" id="IPR002298">
    <property type="entry name" value="DNA_polymerase_A"/>
</dbReference>
<dbReference type="InterPro" id="IPR020046">
    <property type="entry name" value="5-3_exonucl_a-hlix_arch_N"/>
</dbReference>
<comment type="catalytic activity">
    <reaction evidence="14 16">
        <text>DNA(n) + a 2'-deoxyribonucleoside 5'-triphosphate = DNA(n+1) + diphosphate</text>
        <dbReference type="Rhea" id="RHEA:22508"/>
        <dbReference type="Rhea" id="RHEA-COMP:17339"/>
        <dbReference type="Rhea" id="RHEA-COMP:17340"/>
        <dbReference type="ChEBI" id="CHEBI:33019"/>
        <dbReference type="ChEBI" id="CHEBI:61560"/>
        <dbReference type="ChEBI" id="CHEBI:173112"/>
        <dbReference type="EC" id="2.7.7.7"/>
    </reaction>
</comment>
<dbReference type="GO" id="GO:0008408">
    <property type="term" value="F:3'-5' exonuclease activity"/>
    <property type="evidence" value="ECO:0007669"/>
    <property type="project" value="UniProtKB-UniRule"/>
</dbReference>
<dbReference type="SMART" id="SM00474">
    <property type="entry name" value="35EXOc"/>
    <property type="match status" value="1"/>
</dbReference>
<evidence type="ECO:0000256" key="16">
    <source>
        <dbReference type="RuleBase" id="RU004460"/>
    </source>
</evidence>
<dbReference type="Pfam" id="PF02739">
    <property type="entry name" value="5_3_exonuc_N"/>
    <property type="match status" value="1"/>
</dbReference>
<dbReference type="InterPro" id="IPR036397">
    <property type="entry name" value="RNaseH_sf"/>
</dbReference>
<proteinExistence type="inferred from homology"/>
<dbReference type="HOGENOM" id="CLU_004675_0_0_0"/>
<dbReference type="FunCoup" id="D1C458">
    <property type="interactions" value="281"/>
</dbReference>
<dbReference type="eggNOG" id="COG0258">
    <property type="taxonomic scope" value="Bacteria"/>
</dbReference>
<keyword evidence="12 16" id="KW-0238">DNA-binding</keyword>
<gene>
    <name evidence="16" type="primary">polA</name>
    <name evidence="20" type="ordered locus">Sthe_1591</name>
</gene>
<evidence type="ECO:0000313" key="20">
    <source>
        <dbReference type="EMBL" id="ACZ39025.1"/>
    </source>
</evidence>
<dbReference type="NCBIfam" id="TIGR00593">
    <property type="entry name" value="pola"/>
    <property type="match status" value="1"/>
</dbReference>
<dbReference type="CDD" id="cd09898">
    <property type="entry name" value="H3TH_53EXO"/>
    <property type="match status" value="1"/>
</dbReference>
<dbReference type="InParanoid" id="D1C458"/>
<keyword evidence="7" id="KW-0540">Nuclease</keyword>
<evidence type="ECO:0000256" key="12">
    <source>
        <dbReference type="ARBA" id="ARBA00023125"/>
    </source>
</evidence>
<dbReference type="CDD" id="cd08637">
    <property type="entry name" value="DNA_pol_A_pol_I_C"/>
    <property type="match status" value="1"/>
</dbReference>
<dbReference type="FunFam" id="3.40.50.1010:FF:000001">
    <property type="entry name" value="DNA polymerase I"/>
    <property type="match status" value="1"/>
</dbReference>
<dbReference type="SUPFAM" id="SSF47807">
    <property type="entry name" value="5' to 3' exonuclease, C-terminal subdomain"/>
    <property type="match status" value="1"/>
</dbReference>
<dbReference type="Pfam" id="PF00476">
    <property type="entry name" value="DNA_pol_A"/>
    <property type="match status" value="1"/>
</dbReference>
<dbReference type="EMBL" id="CP001823">
    <property type="protein sequence ID" value="ACZ39025.1"/>
    <property type="molecule type" value="Genomic_DNA"/>
</dbReference>
<dbReference type="Gene3D" id="3.30.70.370">
    <property type="match status" value="1"/>
</dbReference>
<dbReference type="CDD" id="cd06139">
    <property type="entry name" value="DNA_polA_I_Ecoli_like_exo"/>
    <property type="match status" value="1"/>
</dbReference>
<evidence type="ECO:0000256" key="15">
    <source>
        <dbReference type="NCBIfam" id="TIGR00593"/>
    </source>
</evidence>
<comment type="function">
    <text evidence="16">In addition to polymerase activity, this DNA polymerase exhibits 3'-5' and 5'-3' exonuclease activity.</text>
</comment>
<feature type="domain" description="DNA-directed DNA polymerase family A palm" evidence="19">
    <location>
        <begin position="662"/>
        <end position="877"/>
    </location>
</feature>
<keyword evidence="8 16" id="KW-0227">DNA damage</keyword>
<dbReference type="InterPro" id="IPR043502">
    <property type="entry name" value="DNA/RNA_pol_sf"/>
</dbReference>
<evidence type="ECO:0000259" key="19">
    <source>
        <dbReference type="SMART" id="SM00482"/>
    </source>
</evidence>
<comment type="similarity">
    <text evidence="1 16">Belongs to the DNA polymerase type-A family.</text>
</comment>
<keyword evidence="13 16" id="KW-0234">DNA repair</keyword>
<organism evidence="20 21">
    <name type="scientific">Sphaerobacter thermophilus (strain ATCC 49802 / DSM 20745 / KCCM 41009 / NCIMB 13125 / S 6022)</name>
    <dbReference type="NCBI Taxonomy" id="479434"/>
    <lineage>
        <taxon>Bacteria</taxon>
        <taxon>Pseudomonadati</taxon>
        <taxon>Thermomicrobiota</taxon>
        <taxon>Thermomicrobia</taxon>
        <taxon>Sphaerobacterales</taxon>
        <taxon>Sphaerobacterineae</taxon>
        <taxon>Sphaerobacteraceae</taxon>
        <taxon>Sphaerobacter</taxon>
    </lineage>
</organism>
<dbReference type="FunFam" id="1.10.150.20:FF:000003">
    <property type="entry name" value="DNA polymerase I"/>
    <property type="match status" value="1"/>
</dbReference>
<feature type="domain" description="3'-5' exonuclease" evidence="17">
    <location>
        <begin position="312"/>
        <end position="495"/>
    </location>
</feature>
<evidence type="ECO:0000256" key="3">
    <source>
        <dbReference type="ARBA" id="ARBA00020311"/>
    </source>
</evidence>
<dbReference type="EC" id="2.7.7.7" evidence="2 15"/>
<dbReference type="InterPro" id="IPR008918">
    <property type="entry name" value="HhH2"/>
</dbReference>
<evidence type="ECO:0000256" key="10">
    <source>
        <dbReference type="ARBA" id="ARBA00022839"/>
    </source>
</evidence>
<evidence type="ECO:0000256" key="2">
    <source>
        <dbReference type="ARBA" id="ARBA00012417"/>
    </source>
</evidence>
<dbReference type="Proteomes" id="UP000002027">
    <property type="component" value="Chromosome 1"/>
</dbReference>
<name>D1C458_SPHTD</name>
<keyword evidence="10 16" id="KW-0269">Exonuclease</keyword>
<dbReference type="Gene3D" id="1.20.1060.10">
    <property type="entry name" value="Taq DNA Polymerase, Chain T, domain 4"/>
    <property type="match status" value="1"/>
</dbReference>
<keyword evidence="11 16" id="KW-0239">DNA-directed DNA polymerase</keyword>
<keyword evidence="21" id="KW-1185">Reference proteome</keyword>
<dbReference type="GO" id="GO:0003887">
    <property type="term" value="F:DNA-directed DNA polymerase activity"/>
    <property type="evidence" value="ECO:0007669"/>
    <property type="project" value="UniProtKB-UniRule"/>
</dbReference>
<dbReference type="InterPro" id="IPR002562">
    <property type="entry name" value="3'-5'_exonuclease_dom"/>
</dbReference>
<evidence type="ECO:0000256" key="1">
    <source>
        <dbReference type="ARBA" id="ARBA00007705"/>
    </source>
</evidence>
<evidence type="ECO:0000256" key="8">
    <source>
        <dbReference type="ARBA" id="ARBA00022763"/>
    </source>
</evidence>
<accession>D1C458</accession>
<evidence type="ECO:0000256" key="9">
    <source>
        <dbReference type="ARBA" id="ARBA00022801"/>
    </source>
</evidence>
<evidence type="ECO:0000256" key="7">
    <source>
        <dbReference type="ARBA" id="ARBA00022722"/>
    </source>
</evidence>
<dbReference type="eggNOG" id="COG0749">
    <property type="taxonomic scope" value="Bacteria"/>
</dbReference>
<dbReference type="GO" id="GO:0003677">
    <property type="term" value="F:DNA binding"/>
    <property type="evidence" value="ECO:0007669"/>
    <property type="project" value="UniProtKB-UniRule"/>
</dbReference>